<dbReference type="RefSeq" id="WP_344817940.1">
    <property type="nucleotide sequence ID" value="NZ_BAABCP010000001.1"/>
</dbReference>
<sequence>MSQPAIADYPSYSSARAHFKDVLDATERGRSVTVAREGHVSVVVQADRLQSFFFHSVAPRVELTTEDGRVIALMSGRPFASEGATVDDALDDLILSLREYAEDWEARLQQAPNHRDNWALVQLIKLSSDEQLLKWFEHGGE</sequence>
<accession>A0ABP7MTI0</accession>
<protein>
    <recommendedName>
        <fullName evidence="3">Prevent-host-death protein</fullName>
    </recommendedName>
</protein>
<dbReference type="Gene3D" id="3.30.160.620">
    <property type="match status" value="1"/>
</dbReference>
<name>A0ABP7MTI0_9MICO</name>
<evidence type="ECO:0008006" key="3">
    <source>
        <dbReference type="Google" id="ProtNLM"/>
    </source>
</evidence>
<gene>
    <name evidence="1" type="ORF">GCM10022383_05220</name>
</gene>
<dbReference type="EMBL" id="BAABCP010000001">
    <property type="protein sequence ID" value="GAA3929405.1"/>
    <property type="molecule type" value="Genomic_DNA"/>
</dbReference>
<comment type="caution">
    <text evidence="1">The sequence shown here is derived from an EMBL/GenBank/DDBJ whole genome shotgun (WGS) entry which is preliminary data.</text>
</comment>
<proteinExistence type="predicted"/>
<keyword evidence="2" id="KW-1185">Reference proteome</keyword>
<evidence type="ECO:0000313" key="1">
    <source>
        <dbReference type="EMBL" id="GAA3929405.1"/>
    </source>
</evidence>
<evidence type="ECO:0000313" key="2">
    <source>
        <dbReference type="Proteomes" id="UP001501591"/>
    </source>
</evidence>
<dbReference type="Gene3D" id="3.40.1620.10">
    <property type="entry name" value="YefM-like domain"/>
    <property type="match status" value="1"/>
</dbReference>
<organism evidence="1 2">
    <name type="scientific">Microbacterium soli</name>
    <dbReference type="NCBI Taxonomy" id="446075"/>
    <lineage>
        <taxon>Bacteria</taxon>
        <taxon>Bacillati</taxon>
        <taxon>Actinomycetota</taxon>
        <taxon>Actinomycetes</taxon>
        <taxon>Micrococcales</taxon>
        <taxon>Microbacteriaceae</taxon>
        <taxon>Microbacterium</taxon>
    </lineage>
</organism>
<dbReference type="Proteomes" id="UP001501591">
    <property type="component" value="Unassembled WGS sequence"/>
</dbReference>
<reference evidence="2" key="1">
    <citation type="journal article" date="2019" name="Int. J. Syst. Evol. Microbiol.">
        <title>The Global Catalogue of Microorganisms (GCM) 10K type strain sequencing project: providing services to taxonomists for standard genome sequencing and annotation.</title>
        <authorList>
            <consortium name="The Broad Institute Genomics Platform"/>
            <consortium name="The Broad Institute Genome Sequencing Center for Infectious Disease"/>
            <person name="Wu L."/>
            <person name="Ma J."/>
        </authorList>
    </citation>
    <scope>NUCLEOTIDE SEQUENCE [LARGE SCALE GENOMIC DNA]</scope>
    <source>
        <strain evidence="2">JCM 17024</strain>
    </source>
</reference>